<keyword evidence="1" id="KW-1133">Transmembrane helix</keyword>
<dbReference type="RefSeq" id="YP_004842325.1">
    <property type="nucleotide sequence ID" value="NC_015999.1"/>
</dbReference>
<sequence>MPQLFPCTWLLIFFLALCVIVFCLSLMNFFVLIDESTFKKTPKKDKIFQKREALTMKLVN</sequence>
<proteinExistence type="predicted"/>
<feature type="transmembrane region" description="Helical" evidence="1">
    <location>
        <begin position="12"/>
        <end position="33"/>
    </location>
</feature>
<evidence type="ECO:0000256" key="1">
    <source>
        <dbReference type="SAM" id="Phobius"/>
    </source>
</evidence>
<reference evidence="2" key="1">
    <citation type="journal article" date="2011" name="BMC Genomics">
        <title>Mitochondrial genome deletions and minicircles are common in lice (Insecta: Phthiraptera).</title>
        <authorList>
            <person name="Cameron S.L."/>
            <person name="Yoshizawa K."/>
            <person name="Mizukoshi A."/>
            <person name="Whiting M.F."/>
            <person name="Johnson K.P."/>
        </authorList>
    </citation>
    <scope>NUCLEOTIDE SEQUENCE</scope>
</reference>
<geneLocation type="mitochondrion" evidence="2"/>
<evidence type="ECO:0000313" key="2">
    <source>
        <dbReference type="EMBL" id="AEM23865.1"/>
    </source>
</evidence>
<organism evidence="2">
    <name type="scientific">Ibidoecus bisignatus</name>
    <name type="common">glossy ibis head louse</name>
    <dbReference type="NCBI Taxonomy" id="236520"/>
    <lineage>
        <taxon>Eukaryota</taxon>
        <taxon>Metazoa</taxon>
        <taxon>Ecdysozoa</taxon>
        <taxon>Arthropoda</taxon>
        <taxon>Hexapoda</taxon>
        <taxon>Insecta</taxon>
        <taxon>Pterygota</taxon>
        <taxon>Neoptera</taxon>
        <taxon>Paraneoptera</taxon>
        <taxon>Psocodea</taxon>
        <taxon>Troctomorpha</taxon>
        <taxon>Phthiraptera</taxon>
        <taxon>Ischnocera</taxon>
        <taxon>Philopteridae</taxon>
        <taxon>Ibidoecus</taxon>
    </lineage>
</organism>
<gene>
    <name evidence="2" type="primary">ATP8</name>
</gene>
<dbReference type="CTD" id="4509"/>
<name>G1EN82_9NEOP</name>
<accession>G1EN82</accession>
<dbReference type="EMBL" id="JN122005">
    <property type="protein sequence ID" value="AEM23865.1"/>
    <property type="molecule type" value="Genomic_DNA"/>
</dbReference>
<keyword evidence="1" id="KW-0812">Transmembrane</keyword>
<dbReference type="AlphaFoldDB" id="G1EN82"/>
<keyword evidence="2" id="KW-0496">Mitochondrion</keyword>
<keyword evidence="1" id="KW-0472">Membrane</keyword>
<protein>
    <submittedName>
        <fullName evidence="2">ATP synthase F0 subunit 8</fullName>
    </submittedName>
</protein>
<dbReference type="GeneID" id="11123355"/>